<keyword evidence="2" id="KW-0238">DNA-binding</keyword>
<keyword evidence="6" id="KW-1185">Reference proteome</keyword>
<dbReference type="EMBL" id="JARBHB010000001">
    <property type="protein sequence ID" value="KAJ8895898.1"/>
    <property type="molecule type" value="Genomic_DNA"/>
</dbReference>
<dbReference type="PANTHER" id="PTHR19303:SF73">
    <property type="entry name" value="PROTEIN PDC2"/>
    <property type="match status" value="1"/>
</dbReference>
<feature type="domain" description="HTH CENPB-type" evidence="4">
    <location>
        <begin position="1"/>
        <end position="32"/>
    </location>
</feature>
<dbReference type="InterPro" id="IPR006600">
    <property type="entry name" value="HTH_CenpB_DNA-bd_dom"/>
</dbReference>
<evidence type="ECO:0000259" key="4">
    <source>
        <dbReference type="Pfam" id="PF03221"/>
    </source>
</evidence>
<dbReference type="PANTHER" id="PTHR19303">
    <property type="entry name" value="TRANSPOSON"/>
    <property type="match status" value="1"/>
</dbReference>
<evidence type="ECO:0000313" key="5">
    <source>
        <dbReference type="EMBL" id="KAJ8895898.1"/>
    </source>
</evidence>
<evidence type="ECO:0000256" key="1">
    <source>
        <dbReference type="ARBA" id="ARBA00004123"/>
    </source>
</evidence>
<dbReference type="InterPro" id="IPR009057">
    <property type="entry name" value="Homeodomain-like_sf"/>
</dbReference>
<dbReference type="SUPFAM" id="SSF46689">
    <property type="entry name" value="Homeodomain-like"/>
    <property type="match status" value="1"/>
</dbReference>
<evidence type="ECO:0000313" key="6">
    <source>
        <dbReference type="Proteomes" id="UP001159363"/>
    </source>
</evidence>
<dbReference type="InterPro" id="IPR050863">
    <property type="entry name" value="CenT-Element_Derived"/>
</dbReference>
<gene>
    <name evidence="5" type="ORF">PR048_001238</name>
</gene>
<evidence type="ECO:0000259" key="3">
    <source>
        <dbReference type="Pfam" id="PF03184"/>
    </source>
</evidence>
<dbReference type="InterPro" id="IPR004875">
    <property type="entry name" value="DDE_SF_endonuclease_dom"/>
</dbReference>
<dbReference type="Proteomes" id="UP001159363">
    <property type="component" value="Chromosome 1"/>
</dbReference>
<proteinExistence type="predicted"/>
<protein>
    <recommendedName>
        <fullName evidence="7">Tigger transposable element-derived protein 6</fullName>
    </recommendedName>
</protein>
<evidence type="ECO:0008006" key="7">
    <source>
        <dbReference type="Google" id="ProtNLM"/>
    </source>
</evidence>
<comment type="subcellular location">
    <subcellularLocation>
        <location evidence="1">Nucleus</location>
    </subcellularLocation>
</comment>
<dbReference type="Pfam" id="PF03184">
    <property type="entry name" value="DDE_1"/>
    <property type="match status" value="1"/>
</dbReference>
<name>A0ABQ9IJ72_9NEOP</name>
<organism evidence="5 6">
    <name type="scientific">Dryococelus australis</name>
    <dbReference type="NCBI Taxonomy" id="614101"/>
    <lineage>
        <taxon>Eukaryota</taxon>
        <taxon>Metazoa</taxon>
        <taxon>Ecdysozoa</taxon>
        <taxon>Arthropoda</taxon>
        <taxon>Hexapoda</taxon>
        <taxon>Insecta</taxon>
        <taxon>Pterygota</taxon>
        <taxon>Neoptera</taxon>
        <taxon>Polyneoptera</taxon>
        <taxon>Phasmatodea</taxon>
        <taxon>Verophasmatodea</taxon>
        <taxon>Anareolatae</taxon>
        <taxon>Phasmatidae</taxon>
        <taxon>Eurycanthinae</taxon>
        <taxon>Dryococelus</taxon>
    </lineage>
</organism>
<comment type="caution">
    <text evidence="5">The sequence shown here is derived from an EMBL/GenBank/DDBJ whole genome shotgun (WGS) entry which is preliminary data.</text>
</comment>
<dbReference type="Gene3D" id="1.10.10.60">
    <property type="entry name" value="Homeodomain-like"/>
    <property type="match status" value="1"/>
</dbReference>
<sequence length="132" mass="15067">MEKALLAWFNQLRAQNVQITGAVIQEKANLFAVMLKWLLMVHNILERYSPLDVYNANETGLFYNLMQNRTLEIKGVTCKGRGECSKEHLIVLLCANIDGSNKVNLFVVGKWAKPRGFKGNIVQCRYNHNKKA</sequence>
<feature type="domain" description="DDE-1" evidence="3">
    <location>
        <begin position="86"/>
        <end position="132"/>
    </location>
</feature>
<evidence type="ECO:0000256" key="2">
    <source>
        <dbReference type="ARBA" id="ARBA00023125"/>
    </source>
</evidence>
<accession>A0ABQ9IJ72</accession>
<dbReference type="Pfam" id="PF03221">
    <property type="entry name" value="HTH_Tnp_Tc5"/>
    <property type="match status" value="1"/>
</dbReference>
<reference evidence="5 6" key="1">
    <citation type="submission" date="2023-02" db="EMBL/GenBank/DDBJ databases">
        <title>LHISI_Scaffold_Assembly.</title>
        <authorList>
            <person name="Stuart O.P."/>
            <person name="Cleave R."/>
            <person name="Magrath M.J.L."/>
            <person name="Mikheyev A.S."/>
        </authorList>
    </citation>
    <scope>NUCLEOTIDE SEQUENCE [LARGE SCALE GENOMIC DNA]</scope>
    <source>
        <strain evidence="5">Daus_M_001</strain>
        <tissue evidence="5">Leg muscle</tissue>
    </source>
</reference>